<evidence type="ECO:0000256" key="5">
    <source>
        <dbReference type="SAM" id="Phobius"/>
    </source>
</evidence>
<keyword evidence="2" id="KW-0677">Repeat</keyword>
<feature type="domain" description="PLD phosphodiesterase" evidence="6">
    <location>
        <begin position="358"/>
        <end position="385"/>
    </location>
</feature>
<dbReference type="GO" id="GO:0009395">
    <property type="term" value="P:phospholipid catabolic process"/>
    <property type="evidence" value="ECO:0007669"/>
    <property type="project" value="TreeGrafter"/>
</dbReference>
<sequence length="730" mass="81740">MVTNNNIFKPGENCWVSSEARFATPLIDCANYYKALHSAIVKAKHSIFIIGWDIDSRIRLLRGEDEANSEAPSLVSDLLAWKAEQNPDMKIYLLRWDSSLAFFAQREMWAKEVWEEKTPDNVHTELDDTIPMGGSQHQKIVVVDDEIVFSGGMDVSTNRWDTRDHPVISDERKGPDGEYAPLHDVQMVSSGPVVKDFAELVRWRWERVANEKPIDMRDDADTSVSSSLPATWPSDYPPMFENIECALARTIPFMDEVEPAQEVRTMLLDLIEEAESFIYIENQFTTRQEIAEALNKRMKACPDLHVILVSSYEPKGKFECEAFWASRIEFKAILEKGIDPKRVRLTYSSIEDMQGRKAYKRIHSKVMTIDDKYLVIGSSNLSNRSMTLDTEIDVVLHGNSEHNRKYIKEVRNDLLAEHTGRKLEAMPPLFEQEYPVDALMHEQIAHGYVLTEVRDEVFTTTSVDNLFRAISDPEEPLISVPTFDGAALPARNPRRRSIMIMLGLAVIAILGGLLFWASHSISWLSADHINAFLEKSRGTYFALPTVLLVYVVGGILFFPVTILSLAVAAIFGPIWGPVYGIMGALLSSAILFGIGKLSGNAGLRKIGGPKVEAVDAKLKKSGIVGVAAIRMLPIAPFSLVNLAAGISSIGLWQFLIGTFLGMFPPMIAKGLVGDSITQIFRNPSVETISYLAGGIILWGLMIWGSQKFARYYQERKQNAANERDEEECAV</sequence>
<dbReference type="Pfam" id="PF00614">
    <property type="entry name" value="PLDc"/>
    <property type="match status" value="1"/>
</dbReference>
<dbReference type="RefSeq" id="WP_163087058.1">
    <property type="nucleotide sequence ID" value="NZ_JAAAWN010000021.1"/>
</dbReference>
<feature type="transmembrane region" description="Helical" evidence="5">
    <location>
        <begin position="538"/>
        <end position="571"/>
    </location>
</feature>
<dbReference type="EMBL" id="JAAAWN010000021">
    <property type="protein sequence ID" value="NDV92372.1"/>
    <property type="molecule type" value="Genomic_DNA"/>
</dbReference>
<keyword evidence="5" id="KW-0812">Transmembrane</keyword>
<dbReference type="Pfam" id="PF09335">
    <property type="entry name" value="VTT_dom"/>
    <property type="match status" value="1"/>
</dbReference>
<dbReference type="GO" id="GO:0004630">
    <property type="term" value="F:phospholipase D activity"/>
    <property type="evidence" value="ECO:0007669"/>
    <property type="project" value="UniProtKB-EC"/>
</dbReference>
<comment type="catalytic activity">
    <reaction evidence="1">
        <text>a 1,2-diacyl-sn-glycero-3-phosphocholine + H2O = a 1,2-diacyl-sn-glycero-3-phosphate + choline + H(+)</text>
        <dbReference type="Rhea" id="RHEA:14445"/>
        <dbReference type="ChEBI" id="CHEBI:15354"/>
        <dbReference type="ChEBI" id="CHEBI:15377"/>
        <dbReference type="ChEBI" id="CHEBI:15378"/>
        <dbReference type="ChEBI" id="CHEBI:57643"/>
        <dbReference type="ChEBI" id="CHEBI:58608"/>
        <dbReference type="EC" id="3.1.4.4"/>
    </reaction>
</comment>
<dbReference type="InterPro" id="IPR015679">
    <property type="entry name" value="PLipase_D_fam"/>
</dbReference>
<dbReference type="PANTHER" id="PTHR18896">
    <property type="entry name" value="PHOSPHOLIPASE D"/>
    <property type="match status" value="1"/>
</dbReference>
<dbReference type="PROSITE" id="PS50035">
    <property type="entry name" value="PLD"/>
    <property type="match status" value="2"/>
</dbReference>
<evidence type="ECO:0000256" key="3">
    <source>
        <dbReference type="ARBA" id="ARBA00022801"/>
    </source>
</evidence>
<dbReference type="SUPFAM" id="SSF56024">
    <property type="entry name" value="Phospholipase D/nuclease"/>
    <property type="match status" value="2"/>
</dbReference>
<evidence type="ECO:0000256" key="2">
    <source>
        <dbReference type="ARBA" id="ARBA00022737"/>
    </source>
</evidence>
<gene>
    <name evidence="7" type="ORF">GTH32_14420</name>
</gene>
<comment type="caution">
    <text evidence="7">The sequence shown here is derived from an EMBL/GenBank/DDBJ whole genome shotgun (WGS) entry which is preliminary data.</text>
</comment>
<feature type="domain" description="PLD phosphodiesterase" evidence="6">
    <location>
        <begin position="132"/>
        <end position="159"/>
    </location>
</feature>
<feature type="transmembrane region" description="Helical" evidence="5">
    <location>
        <begin position="639"/>
        <end position="667"/>
    </location>
</feature>
<feature type="transmembrane region" description="Helical" evidence="5">
    <location>
        <begin position="498"/>
        <end position="517"/>
    </location>
</feature>
<dbReference type="Gene3D" id="3.30.870.10">
    <property type="entry name" value="Endonuclease Chain A"/>
    <property type="match status" value="2"/>
</dbReference>
<dbReference type="PANTHER" id="PTHR18896:SF76">
    <property type="entry name" value="PHOSPHOLIPASE"/>
    <property type="match status" value="1"/>
</dbReference>
<dbReference type="SMART" id="SM00155">
    <property type="entry name" value="PLDc"/>
    <property type="match status" value="2"/>
</dbReference>
<keyword evidence="5" id="KW-0472">Membrane</keyword>
<reference evidence="7 8" key="1">
    <citation type="submission" date="2020-01" db="EMBL/GenBank/DDBJ databases">
        <authorList>
            <person name="Chen J."/>
            <person name="Zhu S."/>
            <person name="Yang J."/>
        </authorList>
    </citation>
    <scope>NUCLEOTIDE SEQUENCE [LARGE SCALE GENOMIC DNA]</scope>
    <source>
        <strain evidence="7 8">345S023</strain>
    </source>
</reference>
<dbReference type="InterPro" id="IPR001736">
    <property type="entry name" value="PLipase_D/transphosphatidylase"/>
</dbReference>
<keyword evidence="8" id="KW-1185">Reference proteome</keyword>
<feature type="transmembrane region" description="Helical" evidence="5">
    <location>
        <begin position="577"/>
        <end position="595"/>
    </location>
</feature>
<name>A0A7X5RLX6_9ALTE</name>
<dbReference type="InterPro" id="IPR025202">
    <property type="entry name" value="PLD-like_dom"/>
</dbReference>
<dbReference type="CDD" id="cd09140">
    <property type="entry name" value="PLDc_vPLD1_2_like_bac_1"/>
    <property type="match status" value="1"/>
</dbReference>
<dbReference type="AlphaFoldDB" id="A0A7X5RLX6"/>
<dbReference type="Proteomes" id="UP000470213">
    <property type="component" value="Unassembled WGS sequence"/>
</dbReference>
<protein>
    <submittedName>
        <fullName evidence="7">Phospholipase</fullName>
    </submittedName>
</protein>
<organism evidence="7 8">
    <name type="scientific">Alteromonas profundi</name>
    <dbReference type="NCBI Taxonomy" id="2696062"/>
    <lineage>
        <taxon>Bacteria</taxon>
        <taxon>Pseudomonadati</taxon>
        <taxon>Pseudomonadota</taxon>
        <taxon>Gammaproteobacteria</taxon>
        <taxon>Alteromonadales</taxon>
        <taxon>Alteromonadaceae</taxon>
        <taxon>Alteromonas/Salinimonas group</taxon>
        <taxon>Alteromonas</taxon>
    </lineage>
</organism>
<evidence type="ECO:0000313" key="7">
    <source>
        <dbReference type="EMBL" id="NDV92372.1"/>
    </source>
</evidence>
<keyword evidence="5" id="KW-1133">Transmembrane helix</keyword>
<keyword evidence="4" id="KW-0443">Lipid metabolism</keyword>
<evidence type="ECO:0000256" key="4">
    <source>
        <dbReference type="ARBA" id="ARBA00023098"/>
    </source>
</evidence>
<dbReference type="Pfam" id="PF13091">
    <property type="entry name" value="PLDc_2"/>
    <property type="match status" value="1"/>
</dbReference>
<evidence type="ECO:0000259" key="6">
    <source>
        <dbReference type="PROSITE" id="PS50035"/>
    </source>
</evidence>
<accession>A0A7X5RLX6</accession>
<feature type="transmembrane region" description="Helical" evidence="5">
    <location>
        <begin position="687"/>
        <end position="705"/>
    </location>
</feature>
<keyword evidence="3" id="KW-0378">Hydrolase</keyword>
<evidence type="ECO:0000256" key="1">
    <source>
        <dbReference type="ARBA" id="ARBA00000798"/>
    </source>
</evidence>
<evidence type="ECO:0000313" key="8">
    <source>
        <dbReference type="Proteomes" id="UP000470213"/>
    </source>
</evidence>
<dbReference type="InterPro" id="IPR032816">
    <property type="entry name" value="VTT_dom"/>
</dbReference>
<dbReference type="GO" id="GO:0005886">
    <property type="term" value="C:plasma membrane"/>
    <property type="evidence" value="ECO:0007669"/>
    <property type="project" value="TreeGrafter"/>
</dbReference>
<proteinExistence type="predicted"/>